<reference evidence="1" key="1">
    <citation type="submission" date="2022-03" db="EMBL/GenBank/DDBJ databases">
        <title>Sea Food Isolates.</title>
        <authorList>
            <person name="Li c."/>
        </authorList>
    </citation>
    <scope>NUCLEOTIDE SEQUENCE</scope>
    <source>
        <strain evidence="1">19CA03SA04</strain>
    </source>
</reference>
<evidence type="ECO:0000313" key="1">
    <source>
        <dbReference type="EMBL" id="XAG24544.1"/>
    </source>
</evidence>
<accession>A0AAU6SX67</accession>
<dbReference type="EMBL" id="CP095340">
    <property type="protein sequence ID" value="XAG24544.1"/>
    <property type="molecule type" value="Genomic_DNA"/>
</dbReference>
<name>A0AAU6SX67_UNCXX</name>
<protein>
    <submittedName>
        <fullName evidence="1">Uncharacterized protein</fullName>
    </submittedName>
</protein>
<organism evidence="1">
    <name type="scientific">bacterium 19CA03SA04</name>
    <dbReference type="NCBI Taxonomy" id="2920698"/>
    <lineage>
        <taxon>Bacteria</taxon>
    </lineage>
</organism>
<dbReference type="AlphaFoldDB" id="A0AAU6SX67"/>
<proteinExistence type="predicted"/>
<gene>
    <name evidence="1" type="ORF">MRM62_12310</name>
</gene>
<sequence>MKNVMIKFKNSRKSSYIIEKDILKDKSEQFQLKHSNISDEEALRRANGLHSEHNEKPVYRVTDNYSESPKVKKENRVPGLYGCNRYKSKKPEVFNIL</sequence>